<reference evidence="4" key="1">
    <citation type="submission" date="2019-12" db="EMBL/GenBank/DDBJ databases">
        <authorList>
            <person name="Scholes J."/>
        </authorList>
    </citation>
    <scope>NUCLEOTIDE SEQUENCE</scope>
</reference>
<comment type="pathway">
    <text evidence="3">Protein modification.</text>
</comment>
<dbReference type="InterPro" id="IPR052415">
    <property type="entry name" value="Diphthine_MTase"/>
</dbReference>
<dbReference type="PANTHER" id="PTHR46042">
    <property type="entry name" value="DIPHTHINE METHYLTRANSFERASE"/>
    <property type="match status" value="1"/>
</dbReference>
<evidence type="ECO:0000256" key="2">
    <source>
        <dbReference type="ARBA" id="ARBA00022737"/>
    </source>
</evidence>
<gene>
    <name evidence="4" type="ORF">SHERM_17889</name>
</gene>
<accession>A0A9N7MTL1</accession>
<dbReference type="SUPFAM" id="SSF50978">
    <property type="entry name" value="WD40 repeat-like"/>
    <property type="match status" value="1"/>
</dbReference>
<evidence type="ECO:0000313" key="4">
    <source>
        <dbReference type="EMBL" id="CAA0819495.1"/>
    </source>
</evidence>
<evidence type="ECO:0000256" key="3">
    <source>
        <dbReference type="ARBA" id="ARBA00043952"/>
    </source>
</evidence>
<dbReference type="OrthoDB" id="1930760at2759"/>
<evidence type="ECO:0000313" key="5">
    <source>
        <dbReference type="Proteomes" id="UP001153555"/>
    </source>
</evidence>
<keyword evidence="1" id="KW-0853">WD repeat</keyword>
<keyword evidence="5" id="KW-1185">Reference proteome</keyword>
<keyword evidence="2" id="KW-0677">Repeat</keyword>
<name>A0A9N7MTL1_STRHE</name>
<comment type="caution">
    <text evidence="4">The sequence shown here is derived from an EMBL/GenBank/DDBJ whole genome shotgun (WGS) entry which is preliminary data.</text>
</comment>
<dbReference type="InterPro" id="IPR015943">
    <property type="entry name" value="WD40/YVTN_repeat-like_dom_sf"/>
</dbReference>
<dbReference type="GO" id="GO:0017183">
    <property type="term" value="P:protein histidyl modification to diphthamide"/>
    <property type="evidence" value="ECO:0007669"/>
    <property type="project" value="TreeGrafter"/>
</dbReference>
<sequence length="118" mass="12656">MDVGHTILDGNADAVEFCPHESFQNVLAGSTYVLQEGDCPSRSGSITLFDVDADSGRLEMIQKVETAGIFDIKWSRAHMHGPAWPLLAQADADGCVRIYSLQGTDSDDSGMLGQIGEP</sequence>
<dbReference type="PANTHER" id="PTHR46042:SF1">
    <property type="entry name" value="DIPHTHINE METHYLTRANSFERASE"/>
    <property type="match status" value="1"/>
</dbReference>
<protein>
    <submittedName>
        <fullName evidence="4">Transducin/WD40 repeat-like superfamily protein</fullName>
    </submittedName>
</protein>
<evidence type="ECO:0000256" key="1">
    <source>
        <dbReference type="ARBA" id="ARBA00022574"/>
    </source>
</evidence>
<organism evidence="4 5">
    <name type="scientific">Striga hermonthica</name>
    <name type="common">Purple witchweed</name>
    <name type="synonym">Buchnera hermonthica</name>
    <dbReference type="NCBI Taxonomy" id="68872"/>
    <lineage>
        <taxon>Eukaryota</taxon>
        <taxon>Viridiplantae</taxon>
        <taxon>Streptophyta</taxon>
        <taxon>Embryophyta</taxon>
        <taxon>Tracheophyta</taxon>
        <taxon>Spermatophyta</taxon>
        <taxon>Magnoliopsida</taxon>
        <taxon>eudicotyledons</taxon>
        <taxon>Gunneridae</taxon>
        <taxon>Pentapetalae</taxon>
        <taxon>asterids</taxon>
        <taxon>lamiids</taxon>
        <taxon>Lamiales</taxon>
        <taxon>Orobanchaceae</taxon>
        <taxon>Buchnereae</taxon>
        <taxon>Striga</taxon>
    </lineage>
</organism>
<dbReference type="EMBL" id="CACSLK010019198">
    <property type="protein sequence ID" value="CAA0819495.1"/>
    <property type="molecule type" value="Genomic_DNA"/>
</dbReference>
<proteinExistence type="predicted"/>
<dbReference type="Proteomes" id="UP001153555">
    <property type="component" value="Unassembled WGS sequence"/>
</dbReference>
<dbReference type="GO" id="GO:0061685">
    <property type="term" value="F:diphthine methylesterase activity"/>
    <property type="evidence" value="ECO:0007669"/>
    <property type="project" value="TreeGrafter"/>
</dbReference>
<dbReference type="InterPro" id="IPR036322">
    <property type="entry name" value="WD40_repeat_dom_sf"/>
</dbReference>
<dbReference type="GO" id="GO:0005737">
    <property type="term" value="C:cytoplasm"/>
    <property type="evidence" value="ECO:0007669"/>
    <property type="project" value="TreeGrafter"/>
</dbReference>
<dbReference type="Gene3D" id="2.130.10.10">
    <property type="entry name" value="YVTN repeat-like/Quinoprotein amine dehydrogenase"/>
    <property type="match status" value="1"/>
</dbReference>
<dbReference type="AlphaFoldDB" id="A0A9N7MTL1"/>